<evidence type="ECO:0000313" key="2">
    <source>
        <dbReference type="Proteomes" id="UP000188268"/>
    </source>
</evidence>
<dbReference type="AlphaFoldDB" id="A0A1R3JCN7"/>
<dbReference type="Proteomes" id="UP000188268">
    <property type="component" value="Unassembled WGS sequence"/>
</dbReference>
<evidence type="ECO:0000313" key="1">
    <source>
        <dbReference type="EMBL" id="OMO92546.1"/>
    </source>
</evidence>
<keyword evidence="2" id="KW-1185">Reference proteome</keyword>
<dbReference type="EMBL" id="AWWV01008179">
    <property type="protein sequence ID" value="OMO92546.1"/>
    <property type="molecule type" value="Genomic_DNA"/>
</dbReference>
<reference evidence="1 2" key="1">
    <citation type="submission" date="2013-09" db="EMBL/GenBank/DDBJ databases">
        <title>Corchorus capsularis genome sequencing.</title>
        <authorList>
            <person name="Alam M."/>
            <person name="Haque M.S."/>
            <person name="Islam M.S."/>
            <person name="Emdad E.M."/>
            <person name="Islam M.M."/>
            <person name="Ahmed B."/>
            <person name="Halim A."/>
            <person name="Hossen Q.M.M."/>
            <person name="Hossain M.Z."/>
            <person name="Ahmed R."/>
            <person name="Khan M.M."/>
            <person name="Islam R."/>
            <person name="Rashid M.M."/>
            <person name="Khan S.A."/>
            <person name="Rahman M.S."/>
            <person name="Alam M."/>
        </authorList>
    </citation>
    <scope>NUCLEOTIDE SEQUENCE [LARGE SCALE GENOMIC DNA]</scope>
    <source>
        <strain evidence="2">cv. CVL-1</strain>
        <tissue evidence="1">Whole seedling</tissue>
    </source>
</reference>
<feature type="non-terminal residue" evidence="1">
    <location>
        <position position="1"/>
    </location>
</feature>
<name>A0A1R3JCN7_COCAP</name>
<protein>
    <submittedName>
        <fullName evidence="1">Uncharacterized protein</fullName>
    </submittedName>
</protein>
<comment type="caution">
    <text evidence="1">The sequence shown here is derived from an EMBL/GenBank/DDBJ whole genome shotgun (WGS) entry which is preliminary data.</text>
</comment>
<organism evidence="1 2">
    <name type="scientific">Corchorus capsularis</name>
    <name type="common">Jute</name>
    <dbReference type="NCBI Taxonomy" id="210143"/>
    <lineage>
        <taxon>Eukaryota</taxon>
        <taxon>Viridiplantae</taxon>
        <taxon>Streptophyta</taxon>
        <taxon>Embryophyta</taxon>
        <taxon>Tracheophyta</taxon>
        <taxon>Spermatophyta</taxon>
        <taxon>Magnoliopsida</taxon>
        <taxon>eudicotyledons</taxon>
        <taxon>Gunneridae</taxon>
        <taxon>Pentapetalae</taxon>
        <taxon>rosids</taxon>
        <taxon>malvids</taxon>
        <taxon>Malvales</taxon>
        <taxon>Malvaceae</taxon>
        <taxon>Grewioideae</taxon>
        <taxon>Apeibeae</taxon>
        <taxon>Corchorus</taxon>
    </lineage>
</organism>
<accession>A0A1R3JCN7</accession>
<sequence>VLEAKVTSRKPVVLYPLDSPFTL</sequence>
<dbReference type="Gramene" id="OMO92546">
    <property type="protein sequence ID" value="OMO92546"/>
    <property type="gene ID" value="CCACVL1_06826"/>
</dbReference>
<proteinExistence type="predicted"/>
<feature type="non-terminal residue" evidence="1">
    <location>
        <position position="23"/>
    </location>
</feature>
<gene>
    <name evidence="1" type="ORF">CCACVL1_06826</name>
</gene>